<dbReference type="Pfam" id="PF02643">
    <property type="entry name" value="DUF192"/>
    <property type="match status" value="1"/>
</dbReference>
<reference evidence="1 2" key="1">
    <citation type="submission" date="2020-01" db="EMBL/GenBank/DDBJ databases">
        <title>Genomes of bacteria type strains.</title>
        <authorList>
            <person name="Chen J."/>
            <person name="Zhu S."/>
            <person name="Yang J."/>
        </authorList>
    </citation>
    <scope>NUCLEOTIDE SEQUENCE [LARGE SCALE GENOMIC DNA]</scope>
    <source>
        <strain evidence="1 2">DSM 16655</strain>
    </source>
</reference>
<organism evidence="1 2">
    <name type="scientific">Hoeflea alexandrii</name>
    <dbReference type="NCBI Taxonomy" id="288436"/>
    <lineage>
        <taxon>Bacteria</taxon>
        <taxon>Pseudomonadati</taxon>
        <taxon>Pseudomonadota</taxon>
        <taxon>Alphaproteobacteria</taxon>
        <taxon>Hyphomicrobiales</taxon>
        <taxon>Rhizobiaceae</taxon>
        <taxon>Hoeflea</taxon>
    </lineage>
</organism>
<evidence type="ECO:0000313" key="1">
    <source>
        <dbReference type="EMBL" id="MCO6408122.1"/>
    </source>
</evidence>
<gene>
    <name evidence="1" type="ORF">GTW23_08050</name>
</gene>
<dbReference type="PANTHER" id="PTHR37953">
    <property type="entry name" value="UPF0127 PROTEIN MJ1496"/>
    <property type="match status" value="1"/>
</dbReference>
<protein>
    <submittedName>
        <fullName evidence="1">DUF192 domain-containing protein</fullName>
    </submittedName>
</protein>
<evidence type="ECO:0000313" key="2">
    <source>
        <dbReference type="Proteomes" id="UP001320715"/>
    </source>
</evidence>
<dbReference type="InterPro" id="IPR003795">
    <property type="entry name" value="DUF192"/>
</dbReference>
<comment type="caution">
    <text evidence="1">The sequence shown here is derived from an EMBL/GenBank/DDBJ whole genome shotgun (WGS) entry which is preliminary data.</text>
</comment>
<dbReference type="Proteomes" id="UP001320715">
    <property type="component" value="Unassembled WGS sequence"/>
</dbReference>
<proteinExistence type="predicted"/>
<sequence>MRPSRIPTDAAMRHFKQVAAFLIFLVLCFGPAALVAGPLPVDSERLFIDTSKGSVGFTVELALTPENRATGLMNRQSMAADHGMLFRFDQTRDVLMWMKNTPLSLDMLFIAENGRIARIAENTVPYSETIIPSGSPVRYVLELNAGTAAKTGVSVGDRVRHRVIGN</sequence>
<keyword evidence="2" id="KW-1185">Reference proteome</keyword>
<accession>A0ABT1CPI7</accession>
<dbReference type="Gene3D" id="2.60.120.1140">
    <property type="entry name" value="Protein of unknown function DUF192"/>
    <property type="match status" value="1"/>
</dbReference>
<dbReference type="InterPro" id="IPR038695">
    <property type="entry name" value="Saro_0823-like_sf"/>
</dbReference>
<dbReference type="PANTHER" id="PTHR37953:SF1">
    <property type="entry name" value="UPF0127 PROTEIN MJ1496"/>
    <property type="match status" value="1"/>
</dbReference>
<dbReference type="EMBL" id="JAAAML010000001">
    <property type="protein sequence ID" value="MCO6408122.1"/>
    <property type="molecule type" value="Genomic_DNA"/>
</dbReference>
<name>A0ABT1CPI7_9HYPH</name>